<proteinExistence type="predicted"/>
<accession>A0A9P9D1D0</accession>
<gene>
    <name evidence="1" type="ORF">B0J11DRAFT_599212</name>
</gene>
<dbReference type="OrthoDB" id="5538558at2759"/>
<dbReference type="Pfam" id="PF13279">
    <property type="entry name" value="4HBT_2"/>
    <property type="match status" value="1"/>
</dbReference>
<comment type="caution">
    <text evidence="1">The sequence shown here is derived from an EMBL/GenBank/DDBJ whole genome shotgun (WGS) entry which is preliminary data.</text>
</comment>
<keyword evidence="2" id="KW-1185">Reference proteome</keyword>
<name>A0A9P9D1D0_9PLEO</name>
<protein>
    <submittedName>
        <fullName evidence="1">Uncharacterized protein</fullName>
    </submittedName>
</protein>
<evidence type="ECO:0000313" key="1">
    <source>
        <dbReference type="EMBL" id="KAH7110905.1"/>
    </source>
</evidence>
<dbReference type="EMBL" id="JAGMWT010000026">
    <property type="protein sequence ID" value="KAH7110905.1"/>
    <property type="molecule type" value="Genomic_DNA"/>
</dbReference>
<evidence type="ECO:0000313" key="2">
    <source>
        <dbReference type="Proteomes" id="UP000700596"/>
    </source>
</evidence>
<dbReference type="SUPFAM" id="SSF54637">
    <property type="entry name" value="Thioesterase/thiol ester dehydrase-isomerase"/>
    <property type="match status" value="1"/>
</dbReference>
<organism evidence="1 2">
    <name type="scientific">Dendryphion nanum</name>
    <dbReference type="NCBI Taxonomy" id="256645"/>
    <lineage>
        <taxon>Eukaryota</taxon>
        <taxon>Fungi</taxon>
        <taxon>Dikarya</taxon>
        <taxon>Ascomycota</taxon>
        <taxon>Pezizomycotina</taxon>
        <taxon>Dothideomycetes</taxon>
        <taxon>Pleosporomycetidae</taxon>
        <taxon>Pleosporales</taxon>
        <taxon>Torulaceae</taxon>
        <taxon>Dendryphion</taxon>
    </lineage>
</organism>
<sequence>MADSNTNPSPPCLSRLAESAYNSPYTRAGAPTPHPNTDPYAPLRAQALATLESMGYDPLTMVERGVVWAEDQDPFGHVMQSQYMAYMGVCFHRVMESYAEFLSDEEYNNMILAKTVVPVVRKYELDIRRQVKYPDALIVAYRGDGIEATRNNGITSIFSLKQQAIVAEVRGNVTYMDVKTGRPVNICKLGGGWLKLFEGFTKKAENARILKEIWESKNAKGKGKGSKSGYKI</sequence>
<dbReference type="Proteomes" id="UP000700596">
    <property type="component" value="Unassembled WGS sequence"/>
</dbReference>
<dbReference type="AlphaFoldDB" id="A0A9P9D1D0"/>
<reference evidence="1" key="1">
    <citation type="journal article" date="2021" name="Nat. Commun.">
        <title>Genetic determinants of endophytism in the Arabidopsis root mycobiome.</title>
        <authorList>
            <person name="Mesny F."/>
            <person name="Miyauchi S."/>
            <person name="Thiergart T."/>
            <person name="Pickel B."/>
            <person name="Atanasova L."/>
            <person name="Karlsson M."/>
            <person name="Huettel B."/>
            <person name="Barry K.W."/>
            <person name="Haridas S."/>
            <person name="Chen C."/>
            <person name="Bauer D."/>
            <person name="Andreopoulos W."/>
            <person name="Pangilinan J."/>
            <person name="LaButti K."/>
            <person name="Riley R."/>
            <person name="Lipzen A."/>
            <person name="Clum A."/>
            <person name="Drula E."/>
            <person name="Henrissat B."/>
            <person name="Kohler A."/>
            <person name="Grigoriev I.V."/>
            <person name="Martin F.M."/>
            <person name="Hacquard S."/>
        </authorList>
    </citation>
    <scope>NUCLEOTIDE SEQUENCE</scope>
    <source>
        <strain evidence="1">MPI-CAGE-CH-0243</strain>
    </source>
</reference>
<dbReference type="InterPro" id="IPR029069">
    <property type="entry name" value="HotDog_dom_sf"/>
</dbReference>
<dbReference type="Gene3D" id="3.10.129.10">
    <property type="entry name" value="Hotdog Thioesterase"/>
    <property type="match status" value="1"/>
</dbReference>